<reference evidence="2" key="1">
    <citation type="submission" date="2022-02" db="EMBL/GenBank/DDBJ databases">
        <title>Vibrio sp. nov, a new bacterium isolated from seawater.</title>
        <authorList>
            <person name="Yuan Y."/>
        </authorList>
    </citation>
    <scope>NUCLEOTIDE SEQUENCE</scope>
    <source>
        <strain evidence="2">ZSDZ65</strain>
    </source>
</reference>
<dbReference type="RefSeq" id="WP_265677318.1">
    <property type="nucleotide sequence ID" value="NZ_JAKRRY010000045.1"/>
</dbReference>
<evidence type="ECO:0000256" key="1">
    <source>
        <dbReference type="SAM" id="MobiDB-lite"/>
    </source>
</evidence>
<keyword evidence="3" id="KW-1185">Reference proteome</keyword>
<comment type="caution">
    <text evidence="2">The sequence shown here is derived from an EMBL/GenBank/DDBJ whole genome shotgun (WGS) entry which is preliminary data.</text>
</comment>
<evidence type="ECO:0000313" key="2">
    <source>
        <dbReference type="EMBL" id="MCW8348714.1"/>
    </source>
</evidence>
<dbReference type="Proteomes" id="UP001155587">
    <property type="component" value="Unassembled WGS sequence"/>
</dbReference>
<gene>
    <name evidence="2" type="ORF">MD535_22250</name>
</gene>
<organism evidence="2 3">
    <name type="scientific">Vibrio qingdaonensis</name>
    <dbReference type="NCBI Taxonomy" id="2829491"/>
    <lineage>
        <taxon>Bacteria</taxon>
        <taxon>Pseudomonadati</taxon>
        <taxon>Pseudomonadota</taxon>
        <taxon>Gammaproteobacteria</taxon>
        <taxon>Vibrionales</taxon>
        <taxon>Vibrionaceae</taxon>
        <taxon>Vibrio</taxon>
    </lineage>
</organism>
<proteinExistence type="predicted"/>
<sequence>MTSIHTKQKRKARRRPIKTKAKPTAPLVILEMLVGSELRRWTVPKHRLHRYLARDEHRGFLVTPIENGQ</sequence>
<evidence type="ECO:0000313" key="3">
    <source>
        <dbReference type="Proteomes" id="UP001155587"/>
    </source>
</evidence>
<dbReference type="EMBL" id="JAKRRY010000045">
    <property type="protein sequence ID" value="MCW8348714.1"/>
    <property type="molecule type" value="Genomic_DNA"/>
</dbReference>
<name>A0A9X3CTZ6_9VIBR</name>
<accession>A0A9X3CTZ6</accession>
<protein>
    <submittedName>
        <fullName evidence="2">Uncharacterized protein</fullName>
    </submittedName>
</protein>
<feature type="region of interest" description="Disordered" evidence="1">
    <location>
        <begin position="1"/>
        <end position="21"/>
    </location>
</feature>
<dbReference type="AlphaFoldDB" id="A0A9X3CTZ6"/>